<dbReference type="EMBL" id="JALJOU010000048">
    <property type="protein sequence ID" value="KAK9830983.1"/>
    <property type="molecule type" value="Genomic_DNA"/>
</dbReference>
<evidence type="ECO:0000313" key="4">
    <source>
        <dbReference type="Proteomes" id="UP001445335"/>
    </source>
</evidence>
<keyword evidence="2" id="KW-0732">Signal</keyword>
<name>A0AAW1RBM8_9CHLO</name>
<feature type="compositionally biased region" description="Basic and acidic residues" evidence="1">
    <location>
        <begin position="530"/>
        <end position="544"/>
    </location>
</feature>
<accession>A0AAW1RBM8</accession>
<proteinExistence type="predicted"/>
<sequence length="550" mass="58861">MGDQVVPKFALALLLLVLTVLSLVYMEDVTGSLRHVIGSPASLANRQSRGTISGLVQPASSVRCNRITLPPQYYNESTGPYNPAAVRHPTSGEWYLFHTYDESWFGVSEYARTGTYLMGRMRSHPLLLKLGKGEAPELRQSNYEDPLMLELDSGFREVQLQDGAELYKAADWRPFVWKGAVYLGHWIGFRPAQERMAIAVLDEDARLVRFVHRFSHLPAAIEAAQYPSGMAPAAKAESASAERGVDFKREKNWGFVAEGDRLLIFYALLPCTVVLEFDAAALDGVRLADRACFAGSAAATLERTGLDILRHPIHGSGNPVPWDIERGGGHRELLSMLHVKVGDYAHWAVRIDRETRRVTHVSAGPVIKARDFRNEGFLSAALVVSSFHVLDKLGGEDGPERMVRILYGEGDRYGCWIDIPAPAIVWHALDPPDGTPDGAPAASAAPAVSNPTLPHAPAAAVLAATAANALAAAKAAAAAEAAQGQVAEGAGEMDEAGWGGAGAPEAGLPAEVAAQLAGGEAGAHSLAEQVHQKEAAEAEERAERASQAAV</sequence>
<feature type="chain" id="PRO_5043799937" evidence="2">
    <location>
        <begin position="27"/>
        <end position="550"/>
    </location>
</feature>
<keyword evidence="4" id="KW-1185">Reference proteome</keyword>
<dbReference type="AlphaFoldDB" id="A0AAW1RBM8"/>
<dbReference type="Proteomes" id="UP001445335">
    <property type="component" value="Unassembled WGS sequence"/>
</dbReference>
<feature type="region of interest" description="Disordered" evidence="1">
    <location>
        <begin position="490"/>
        <end position="550"/>
    </location>
</feature>
<feature type="signal peptide" evidence="2">
    <location>
        <begin position="1"/>
        <end position="26"/>
    </location>
</feature>
<comment type="caution">
    <text evidence="3">The sequence shown here is derived from an EMBL/GenBank/DDBJ whole genome shotgun (WGS) entry which is preliminary data.</text>
</comment>
<evidence type="ECO:0000256" key="1">
    <source>
        <dbReference type="SAM" id="MobiDB-lite"/>
    </source>
</evidence>
<feature type="compositionally biased region" description="Low complexity" evidence="1">
    <location>
        <begin position="503"/>
        <end position="514"/>
    </location>
</feature>
<organism evidence="3 4">
    <name type="scientific">Elliptochloris bilobata</name>
    <dbReference type="NCBI Taxonomy" id="381761"/>
    <lineage>
        <taxon>Eukaryota</taxon>
        <taxon>Viridiplantae</taxon>
        <taxon>Chlorophyta</taxon>
        <taxon>core chlorophytes</taxon>
        <taxon>Trebouxiophyceae</taxon>
        <taxon>Trebouxiophyceae incertae sedis</taxon>
        <taxon>Elliptochloris clade</taxon>
        <taxon>Elliptochloris</taxon>
    </lineage>
</organism>
<reference evidence="3 4" key="1">
    <citation type="journal article" date="2024" name="Nat. Commun.">
        <title>Phylogenomics reveals the evolutionary origins of lichenization in chlorophyte algae.</title>
        <authorList>
            <person name="Puginier C."/>
            <person name="Libourel C."/>
            <person name="Otte J."/>
            <person name="Skaloud P."/>
            <person name="Haon M."/>
            <person name="Grisel S."/>
            <person name="Petersen M."/>
            <person name="Berrin J.G."/>
            <person name="Delaux P.M."/>
            <person name="Dal Grande F."/>
            <person name="Keller J."/>
        </authorList>
    </citation>
    <scope>NUCLEOTIDE SEQUENCE [LARGE SCALE GENOMIC DNA]</scope>
    <source>
        <strain evidence="3 4">SAG 245.80</strain>
    </source>
</reference>
<evidence type="ECO:0000256" key="2">
    <source>
        <dbReference type="SAM" id="SignalP"/>
    </source>
</evidence>
<gene>
    <name evidence="3" type="ORF">WJX81_005385</name>
</gene>
<protein>
    <submittedName>
        <fullName evidence="3">Uncharacterized protein</fullName>
    </submittedName>
</protein>
<evidence type="ECO:0000313" key="3">
    <source>
        <dbReference type="EMBL" id="KAK9830983.1"/>
    </source>
</evidence>